<feature type="region of interest" description="Disordered" evidence="4">
    <location>
        <begin position="113"/>
        <end position="147"/>
    </location>
</feature>
<feature type="region of interest" description="Disordered" evidence="4">
    <location>
        <begin position="184"/>
        <end position="235"/>
    </location>
</feature>
<feature type="compositionally biased region" description="Basic and acidic residues" evidence="4">
    <location>
        <begin position="197"/>
        <end position="211"/>
    </location>
</feature>
<dbReference type="GO" id="GO:0008270">
    <property type="term" value="F:zinc ion binding"/>
    <property type="evidence" value="ECO:0007669"/>
    <property type="project" value="UniProtKB-KW"/>
</dbReference>
<dbReference type="Gene3D" id="4.10.60.10">
    <property type="entry name" value="Zinc finger, CCHC-type"/>
    <property type="match status" value="1"/>
</dbReference>
<evidence type="ECO:0000313" key="7">
    <source>
        <dbReference type="Proteomes" id="UP001141552"/>
    </source>
</evidence>
<dbReference type="InterPro" id="IPR025829">
    <property type="entry name" value="Zn_knuckle_CX2CX3GHX4C"/>
</dbReference>
<feature type="compositionally biased region" description="Basic residues" evidence="4">
    <location>
        <begin position="113"/>
        <end position="126"/>
    </location>
</feature>
<comment type="caution">
    <text evidence="6">The sequence shown here is derived from an EMBL/GenBank/DDBJ whole genome shotgun (WGS) entry which is preliminary data.</text>
</comment>
<dbReference type="Proteomes" id="UP001141552">
    <property type="component" value="Unassembled WGS sequence"/>
</dbReference>
<evidence type="ECO:0000259" key="5">
    <source>
        <dbReference type="Pfam" id="PF13696"/>
    </source>
</evidence>
<feature type="domain" description="Zinc knuckle CX2CX3GHX4C" evidence="5">
    <location>
        <begin position="48"/>
        <end position="68"/>
    </location>
</feature>
<evidence type="ECO:0000256" key="4">
    <source>
        <dbReference type="SAM" id="MobiDB-lite"/>
    </source>
</evidence>
<organism evidence="6 7">
    <name type="scientific">Turnera subulata</name>
    <dbReference type="NCBI Taxonomy" id="218843"/>
    <lineage>
        <taxon>Eukaryota</taxon>
        <taxon>Viridiplantae</taxon>
        <taxon>Streptophyta</taxon>
        <taxon>Embryophyta</taxon>
        <taxon>Tracheophyta</taxon>
        <taxon>Spermatophyta</taxon>
        <taxon>Magnoliopsida</taxon>
        <taxon>eudicotyledons</taxon>
        <taxon>Gunneridae</taxon>
        <taxon>Pentapetalae</taxon>
        <taxon>rosids</taxon>
        <taxon>fabids</taxon>
        <taxon>Malpighiales</taxon>
        <taxon>Passifloraceae</taxon>
        <taxon>Turnera</taxon>
    </lineage>
</organism>
<sequence>MEDEEKRIQHLLNTNFLEVGFLPSGGGEKRIKGGAGRSKGGRPVTTPPDVYVCRRCRVAGHFIQHCPTNGDPNYDVKVPRLPTGIPKSPTRTAGIFYRRGILRCWCPTRPLSRKKLKGPRRRRRILGRGSSSGSRREKSTSLSLQVQDKSFSSSRISSISAWSHRQSCNNKELEIPLCPSVAQEDTTNSLKQGTKRARTDEKSNDVCDDRQATSSALNPRISNQEARPTKKPVDEVCGATASSGLKTANKKPMSSGGLDATAAAGGVLGQNIVVAGEEVLGKKKRKIEMGRSRQEAAASESYGNYYHHTMPAAGFGAYNPYWPGMGMQGYEAYYPADAHFPAHKYCHY</sequence>
<protein>
    <recommendedName>
        <fullName evidence="5">Zinc knuckle CX2CX3GHX4C domain-containing protein</fullName>
    </recommendedName>
</protein>
<keyword evidence="7" id="KW-1185">Reference proteome</keyword>
<keyword evidence="2" id="KW-0863">Zinc-finger</keyword>
<reference evidence="6" key="2">
    <citation type="journal article" date="2023" name="Plants (Basel)">
        <title>Annotation of the Turnera subulata (Passifloraceae) Draft Genome Reveals the S-Locus Evolved after the Divergence of Turneroideae from Passifloroideae in a Stepwise Manner.</title>
        <authorList>
            <person name="Henning P.M."/>
            <person name="Roalson E.H."/>
            <person name="Mir W."/>
            <person name="McCubbin A.G."/>
            <person name="Shore J.S."/>
        </authorList>
    </citation>
    <scope>NUCLEOTIDE SEQUENCE</scope>
    <source>
        <strain evidence="6">F60SS</strain>
    </source>
</reference>
<feature type="compositionally biased region" description="Polar residues" evidence="4">
    <location>
        <begin position="212"/>
        <end position="226"/>
    </location>
</feature>
<dbReference type="AlphaFoldDB" id="A0A9Q0J0W0"/>
<keyword evidence="3" id="KW-0862">Zinc</keyword>
<evidence type="ECO:0000256" key="1">
    <source>
        <dbReference type="ARBA" id="ARBA00022723"/>
    </source>
</evidence>
<accession>A0A9Q0J0W0</accession>
<dbReference type="EMBL" id="JAKUCV010007393">
    <property type="protein sequence ID" value="KAJ4823665.1"/>
    <property type="molecule type" value="Genomic_DNA"/>
</dbReference>
<reference evidence="6" key="1">
    <citation type="submission" date="2022-02" db="EMBL/GenBank/DDBJ databases">
        <authorList>
            <person name="Henning P.M."/>
            <person name="McCubbin A.G."/>
            <person name="Shore J.S."/>
        </authorList>
    </citation>
    <scope>NUCLEOTIDE SEQUENCE</scope>
    <source>
        <strain evidence="6">F60SS</strain>
        <tissue evidence="6">Leaves</tissue>
    </source>
</reference>
<evidence type="ECO:0000313" key="6">
    <source>
        <dbReference type="EMBL" id="KAJ4823665.1"/>
    </source>
</evidence>
<keyword evidence="1" id="KW-0479">Metal-binding</keyword>
<proteinExistence type="predicted"/>
<dbReference type="OrthoDB" id="851741at2759"/>
<name>A0A9Q0J0W0_9ROSI</name>
<dbReference type="Pfam" id="PF13696">
    <property type="entry name" value="zf-CCHC_2"/>
    <property type="match status" value="1"/>
</dbReference>
<evidence type="ECO:0000256" key="3">
    <source>
        <dbReference type="ARBA" id="ARBA00022833"/>
    </source>
</evidence>
<gene>
    <name evidence="6" type="ORF">Tsubulata_019760</name>
</gene>
<evidence type="ECO:0000256" key="2">
    <source>
        <dbReference type="ARBA" id="ARBA00022771"/>
    </source>
</evidence>